<dbReference type="RefSeq" id="WP_216129822.1">
    <property type="nucleotide sequence ID" value="NZ_CP064782.1"/>
</dbReference>
<dbReference type="Pfam" id="PF03550">
    <property type="entry name" value="LolB"/>
    <property type="match status" value="1"/>
</dbReference>
<dbReference type="PROSITE" id="PS51257">
    <property type="entry name" value="PROKAR_LIPOPROTEIN"/>
    <property type="match status" value="1"/>
</dbReference>
<dbReference type="GO" id="GO:0015031">
    <property type="term" value="P:protein transport"/>
    <property type="evidence" value="ECO:0007669"/>
    <property type="project" value="UniProtKB-KW"/>
</dbReference>
<comment type="subunit">
    <text evidence="1">Monomer.</text>
</comment>
<evidence type="ECO:0000256" key="2">
    <source>
        <dbReference type="ARBA" id="ARBA00022448"/>
    </source>
</evidence>
<dbReference type="NCBIfam" id="TIGR00548">
    <property type="entry name" value="lolB"/>
    <property type="match status" value="1"/>
</dbReference>
<reference evidence="5" key="1">
    <citation type="submission" date="2020-11" db="EMBL/GenBank/DDBJ databases">
        <title>Azospira inquinata sp. nov.</title>
        <authorList>
            <person name="Moe W.M."/>
            <person name="Mikes M.C."/>
        </authorList>
    </citation>
    <scope>NUCLEOTIDE SEQUENCE</scope>
    <source>
        <strain evidence="5">Azo-3</strain>
    </source>
</reference>
<evidence type="ECO:0000313" key="6">
    <source>
        <dbReference type="Proteomes" id="UP000683428"/>
    </source>
</evidence>
<keyword evidence="6" id="KW-1185">Reference proteome</keyword>
<sequence>MAAGGRGRRHFLGLGLGVALGLAGCAQTGPTVQGPVGERSRIEDFYVEGRFALRQETKSYAGKLTWDHRQGRDEVLLMSPLGQGAAEIVQDESGARLTTADHRYYQAADGGALVREVLGYELPLRHMSEWLLARTVPGTGVRRDAIGRVRRFTESGWEVEYGYGDEAADALPLSMTARYGEEVELRLHFDAWRLEGGEP</sequence>
<evidence type="ECO:0000256" key="4">
    <source>
        <dbReference type="ARBA" id="ARBA00023186"/>
    </source>
</evidence>
<dbReference type="AlphaFoldDB" id="A0A975SKZ0"/>
<name>A0A975SKZ0_9RHOO</name>
<keyword evidence="3" id="KW-0653">Protein transport</keyword>
<keyword evidence="2" id="KW-0813">Transport</keyword>
<dbReference type="GO" id="GO:0009279">
    <property type="term" value="C:cell outer membrane"/>
    <property type="evidence" value="ECO:0007669"/>
    <property type="project" value="InterPro"/>
</dbReference>
<evidence type="ECO:0000313" key="5">
    <source>
        <dbReference type="EMBL" id="QWT48026.1"/>
    </source>
</evidence>
<keyword evidence="4" id="KW-0143">Chaperone</keyword>
<evidence type="ECO:0000256" key="1">
    <source>
        <dbReference type="ARBA" id="ARBA00011245"/>
    </source>
</evidence>
<gene>
    <name evidence="5" type="primary">lolB</name>
    <name evidence="5" type="ORF">Azoinq_09070</name>
</gene>
<organism evidence="5 6">
    <name type="scientific">Azospira inquinata</name>
    <dbReference type="NCBI Taxonomy" id="2785627"/>
    <lineage>
        <taxon>Bacteria</taxon>
        <taxon>Pseudomonadati</taxon>
        <taxon>Pseudomonadota</taxon>
        <taxon>Betaproteobacteria</taxon>
        <taxon>Rhodocyclales</taxon>
        <taxon>Rhodocyclaceae</taxon>
        <taxon>Azospira</taxon>
    </lineage>
</organism>
<dbReference type="EMBL" id="CP064782">
    <property type="protein sequence ID" value="QWT48026.1"/>
    <property type="molecule type" value="Genomic_DNA"/>
</dbReference>
<dbReference type="Proteomes" id="UP000683428">
    <property type="component" value="Chromosome"/>
</dbReference>
<accession>A0A975SKZ0</accession>
<dbReference type="CDD" id="cd16326">
    <property type="entry name" value="LolB"/>
    <property type="match status" value="1"/>
</dbReference>
<dbReference type="KEGG" id="aiq:Azoinq_09070"/>
<evidence type="ECO:0000256" key="3">
    <source>
        <dbReference type="ARBA" id="ARBA00022927"/>
    </source>
</evidence>
<keyword evidence="5" id="KW-0449">Lipoprotein</keyword>
<dbReference type="InterPro" id="IPR004565">
    <property type="entry name" value="OM_lipoprot_LolB"/>
</dbReference>
<proteinExistence type="predicted"/>
<protein>
    <submittedName>
        <fullName evidence="5">Outer membrane lipoprotein LolB</fullName>
    </submittedName>
</protein>